<dbReference type="InterPro" id="IPR020084">
    <property type="entry name" value="NUDIX_hydrolase_CS"/>
</dbReference>
<dbReference type="Proteomes" id="UP001210339">
    <property type="component" value="Chromosome"/>
</dbReference>
<sequence>MDNTELTIKTDKIYDGKILKLRVDTVELPNAKYSKREIIEHHPAVCVVALTDDDEILMVSQYRKPLDKTLLEIPAGGIELDELPKDAAARELLEETGYRADTMEYLCEFYTTPGFCTEKIHAFFATNLTLAAQDLDHDEFIEVEKIPFDDIIKRIGRCEISDGKSIAAVLYYNTFRRNQ</sequence>
<evidence type="ECO:0000256" key="2">
    <source>
        <dbReference type="ARBA" id="ARBA00022801"/>
    </source>
</evidence>
<gene>
    <name evidence="4" type="ORF">O6R05_03365</name>
</gene>
<dbReference type="Gene3D" id="3.90.79.10">
    <property type="entry name" value="Nucleoside Triphosphate Pyrophosphohydrolase"/>
    <property type="match status" value="1"/>
</dbReference>
<keyword evidence="2 4" id="KW-0378">Hydrolase</keyword>
<proteinExistence type="predicted"/>
<dbReference type="PANTHER" id="PTHR11839:SF18">
    <property type="entry name" value="NUDIX HYDROLASE DOMAIN-CONTAINING PROTEIN"/>
    <property type="match status" value="1"/>
</dbReference>
<protein>
    <submittedName>
        <fullName evidence="4">NUDIX hydrolase</fullName>
    </submittedName>
</protein>
<dbReference type="RefSeq" id="WP_271192123.1">
    <property type="nucleotide sequence ID" value="NZ_CP115667.1"/>
</dbReference>
<dbReference type="CDD" id="cd03424">
    <property type="entry name" value="NUDIX_ADPRase_Nudt5_UGPPase_Nudt14"/>
    <property type="match status" value="1"/>
</dbReference>
<dbReference type="GO" id="GO:0016787">
    <property type="term" value="F:hydrolase activity"/>
    <property type="evidence" value="ECO:0007669"/>
    <property type="project" value="UniProtKB-KW"/>
</dbReference>
<organism evidence="4 5">
    <name type="scientific">Peptoniphilus equinus</name>
    <dbReference type="NCBI Taxonomy" id="3016343"/>
    <lineage>
        <taxon>Bacteria</taxon>
        <taxon>Bacillati</taxon>
        <taxon>Bacillota</taxon>
        <taxon>Tissierellia</taxon>
        <taxon>Tissierellales</taxon>
        <taxon>Peptoniphilaceae</taxon>
        <taxon>Peptoniphilus</taxon>
    </lineage>
</organism>
<feature type="domain" description="Nudix hydrolase" evidence="3">
    <location>
        <begin position="40"/>
        <end position="171"/>
    </location>
</feature>
<evidence type="ECO:0000259" key="3">
    <source>
        <dbReference type="PROSITE" id="PS51462"/>
    </source>
</evidence>
<evidence type="ECO:0000313" key="4">
    <source>
        <dbReference type="EMBL" id="WBW50598.1"/>
    </source>
</evidence>
<dbReference type="PANTHER" id="PTHR11839">
    <property type="entry name" value="UDP/ADP-SUGAR PYROPHOSPHATASE"/>
    <property type="match status" value="1"/>
</dbReference>
<dbReference type="EMBL" id="CP115667">
    <property type="protein sequence ID" value="WBW50598.1"/>
    <property type="molecule type" value="Genomic_DNA"/>
</dbReference>
<keyword evidence="5" id="KW-1185">Reference proteome</keyword>
<dbReference type="SUPFAM" id="SSF55811">
    <property type="entry name" value="Nudix"/>
    <property type="match status" value="1"/>
</dbReference>
<name>A0ABY7QUY5_9FIRM</name>
<accession>A0ABY7QUY5</accession>
<dbReference type="PROSITE" id="PS00893">
    <property type="entry name" value="NUDIX_BOX"/>
    <property type="match status" value="1"/>
</dbReference>
<evidence type="ECO:0000256" key="1">
    <source>
        <dbReference type="ARBA" id="ARBA00001946"/>
    </source>
</evidence>
<dbReference type="InterPro" id="IPR000086">
    <property type="entry name" value="NUDIX_hydrolase_dom"/>
</dbReference>
<dbReference type="Pfam" id="PF00293">
    <property type="entry name" value="NUDIX"/>
    <property type="match status" value="1"/>
</dbReference>
<comment type="cofactor">
    <cofactor evidence="1">
        <name>Mg(2+)</name>
        <dbReference type="ChEBI" id="CHEBI:18420"/>
    </cofactor>
</comment>
<evidence type="ECO:0000313" key="5">
    <source>
        <dbReference type="Proteomes" id="UP001210339"/>
    </source>
</evidence>
<dbReference type="PROSITE" id="PS51462">
    <property type="entry name" value="NUDIX"/>
    <property type="match status" value="1"/>
</dbReference>
<dbReference type="InterPro" id="IPR015797">
    <property type="entry name" value="NUDIX_hydrolase-like_dom_sf"/>
</dbReference>
<reference evidence="4 5" key="1">
    <citation type="submission" date="2023-01" db="EMBL/GenBank/DDBJ databases">
        <authorList>
            <person name="Lee S.H."/>
            <person name="Jung H.S."/>
            <person name="Yun J.U."/>
        </authorList>
    </citation>
    <scope>NUCLEOTIDE SEQUENCE [LARGE SCALE GENOMIC DNA]</scope>
    <source>
        <strain evidence="4 5">CBA3646</strain>
    </source>
</reference>